<dbReference type="KEGG" id="dpp:DICPUDRAFT_75525"/>
<dbReference type="Proteomes" id="UP000001064">
    <property type="component" value="Unassembled WGS sequence"/>
</dbReference>
<evidence type="ECO:0008006" key="4">
    <source>
        <dbReference type="Google" id="ProtNLM"/>
    </source>
</evidence>
<protein>
    <recommendedName>
        <fullName evidence="4">B box-type domain-containing protein</fullName>
    </recommendedName>
</protein>
<dbReference type="Gene3D" id="3.30.160.60">
    <property type="entry name" value="Classic Zinc Finger"/>
    <property type="match status" value="1"/>
</dbReference>
<evidence type="ECO:0000256" key="1">
    <source>
        <dbReference type="SAM" id="Coils"/>
    </source>
</evidence>
<dbReference type="InterPro" id="IPR040328">
    <property type="entry name" value="DDB_G0279899-like"/>
</dbReference>
<dbReference type="AlphaFoldDB" id="F0ZAW9"/>
<gene>
    <name evidence="2" type="ORF">DICPUDRAFT_75525</name>
</gene>
<dbReference type="GeneID" id="10506356"/>
<evidence type="ECO:0000313" key="2">
    <source>
        <dbReference type="EMBL" id="EGC38901.1"/>
    </source>
</evidence>
<dbReference type="EMBL" id="GL870967">
    <property type="protein sequence ID" value="EGC38901.1"/>
    <property type="molecule type" value="Genomic_DNA"/>
</dbReference>
<evidence type="ECO:0000313" key="3">
    <source>
        <dbReference type="Proteomes" id="UP000001064"/>
    </source>
</evidence>
<dbReference type="PANTHER" id="PTHR31768">
    <property type="entry name" value="B BOX-TYPE DOMAIN-CONTAINING PROTEIN"/>
    <property type="match status" value="1"/>
</dbReference>
<accession>F0ZAW9</accession>
<keyword evidence="1" id="KW-0175">Coiled coil</keyword>
<dbReference type="VEuPathDB" id="AmoebaDB:DICPUDRAFT_75525"/>
<dbReference type="SUPFAM" id="SSF57845">
    <property type="entry name" value="B-box zinc-binding domain"/>
    <property type="match status" value="1"/>
</dbReference>
<dbReference type="RefSeq" id="XP_003284581.1">
    <property type="nucleotide sequence ID" value="XM_003284533.1"/>
</dbReference>
<organism evidence="2 3">
    <name type="scientific">Dictyostelium purpureum</name>
    <name type="common">Slime mold</name>
    <dbReference type="NCBI Taxonomy" id="5786"/>
    <lineage>
        <taxon>Eukaryota</taxon>
        <taxon>Amoebozoa</taxon>
        <taxon>Evosea</taxon>
        <taxon>Eumycetozoa</taxon>
        <taxon>Dictyostelia</taxon>
        <taxon>Dictyosteliales</taxon>
        <taxon>Dictyosteliaceae</taxon>
        <taxon>Dictyostelium</taxon>
    </lineage>
</organism>
<dbReference type="PANTHER" id="PTHR31768:SF3">
    <property type="entry name" value="B BOX-TYPE DOMAIN-CONTAINING PROTEIN-RELATED"/>
    <property type="match status" value="1"/>
</dbReference>
<feature type="coiled-coil region" evidence="1">
    <location>
        <begin position="72"/>
        <end position="146"/>
    </location>
</feature>
<dbReference type="InParanoid" id="F0ZAW9"/>
<name>F0ZAW9_DICPU</name>
<keyword evidence="3" id="KW-1185">Reference proteome</keyword>
<sequence length="313" mass="36278">MKLFLIFLKSTMDNKIDRDKITISHLCTDHDMEFSHVCTTCRDVPTCLECVTSTHQGHFLKKIEQITFKEKLENFKKNLKKVEDLIKDCEKNKQNLFNLYNQLSEIISKTHHFNLEKISHYIQDTLSNSEKENKDCEKIKKTLNQLNDFINNFDISNLEQKYQILNLDKILQNNNNIFNISINNINNNIFNKKKPPSEIVKSFTYIIETIQKIIELENLEPGDLPVTYTGKDGNQIPYYHHNLSDPEGVFNSKDCLAILVKPQPNGSTIISIPTKNKLKKLYLIFGIITVEINFPAPSESSIFQSLCYIGKIN</sequence>
<proteinExistence type="predicted"/>
<reference evidence="3" key="1">
    <citation type="journal article" date="2011" name="Genome Biol.">
        <title>Comparative genomics of the social amoebae Dictyostelium discoideum and Dictyostelium purpureum.</title>
        <authorList>
            <consortium name="US DOE Joint Genome Institute (JGI-PGF)"/>
            <person name="Sucgang R."/>
            <person name="Kuo A."/>
            <person name="Tian X."/>
            <person name="Salerno W."/>
            <person name="Parikh A."/>
            <person name="Feasley C.L."/>
            <person name="Dalin E."/>
            <person name="Tu H."/>
            <person name="Huang E."/>
            <person name="Barry K."/>
            <person name="Lindquist E."/>
            <person name="Shapiro H."/>
            <person name="Bruce D."/>
            <person name="Schmutz J."/>
            <person name="Salamov A."/>
            <person name="Fey P."/>
            <person name="Gaudet P."/>
            <person name="Anjard C."/>
            <person name="Babu M.M."/>
            <person name="Basu S."/>
            <person name="Bushmanova Y."/>
            <person name="van der Wel H."/>
            <person name="Katoh-Kurasawa M."/>
            <person name="Dinh C."/>
            <person name="Coutinho P.M."/>
            <person name="Saito T."/>
            <person name="Elias M."/>
            <person name="Schaap P."/>
            <person name="Kay R.R."/>
            <person name="Henrissat B."/>
            <person name="Eichinger L."/>
            <person name="Rivero F."/>
            <person name="Putnam N.H."/>
            <person name="West C.M."/>
            <person name="Loomis W.F."/>
            <person name="Chisholm R.L."/>
            <person name="Shaulsky G."/>
            <person name="Strassmann J.E."/>
            <person name="Queller D.C."/>
            <person name="Kuspa A."/>
            <person name="Grigoriev I.V."/>
        </authorList>
    </citation>
    <scope>NUCLEOTIDE SEQUENCE [LARGE SCALE GENOMIC DNA]</scope>
    <source>
        <strain evidence="3">QSDP1</strain>
    </source>
</reference>